<dbReference type="SUPFAM" id="SSF55718">
    <property type="entry name" value="SCP-like"/>
    <property type="match status" value="1"/>
</dbReference>
<dbReference type="InterPro" id="IPR036527">
    <property type="entry name" value="SCP2_sterol-bd_dom_sf"/>
</dbReference>
<accession>A0ABP3FKI0</accession>
<keyword evidence="3" id="KW-1185">Reference proteome</keyword>
<dbReference type="CDD" id="cd04301">
    <property type="entry name" value="NAT_SF"/>
    <property type="match status" value="1"/>
</dbReference>
<name>A0ABP3FKI0_9ACTN</name>
<dbReference type="InterPro" id="IPR051554">
    <property type="entry name" value="Acetyltransferase_Eis"/>
</dbReference>
<dbReference type="Gene3D" id="3.30.1050.10">
    <property type="entry name" value="SCP2 sterol-binding domain"/>
    <property type="match status" value="1"/>
</dbReference>
<dbReference type="PANTHER" id="PTHR37817:SF1">
    <property type="entry name" value="N-ACETYLTRANSFERASE EIS"/>
    <property type="match status" value="1"/>
</dbReference>
<proteinExistence type="predicted"/>
<dbReference type="Proteomes" id="UP001501822">
    <property type="component" value="Unassembled WGS sequence"/>
</dbReference>
<reference evidence="3" key="1">
    <citation type="journal article" date="2019" name="Int. J. Syst. Evol. Microbiol.">
        <title>The Global Catalogue of Microorganisms (GCM) 10K type strain sequencing project: providing services to taxonomists for standard genome sequencing and annotation.</title>
        <authorList>
            <consortium name="The Broad Institute Genomics Platform"/>
            <consortium name="The Broad Institute Genome Sequencing Center for Infectious Disease"/>
            <person name="Wu L."/>
            <person name="Ma J."/>
        </authorList>
    </citation>
    <scope>NUCLEOTIDE SEQUENCE [LARGE SCALE GENOMIC DNA]</scope>
    <source>
        <strain evidence="3">JCM 3146</strain>
    </source>
</reference>
<evidence type="ECO:0000313" key="3">
    <source>
        <dbReference type="Proteomes" id="UP001501822"/>
    </source>
</evidence>
<dbReference type="InterPro" id="IPR025559">
    <property type="entry name" value="Eis_dom"/>
</dbReference>
<sequence>MDIRVLAPEDLSAAYDVNLRAFGPTDQARWLRRTRTAVREGRVLGVYDGGRLIASGRFHRFEQWWHGRPVPMGGVAGVVVAPEDRGRGVGRRLARGLLDLMDGLPLTALYPATAPVYRSAGYEHAGAQHFVTVSTEALRTLATGPVKVRRAGPDDAPEIVGLLRRLHAEARDAGPIDRGEDWFRDRLDGEDVFAYLAEDGFLSYGWSADGQGLVVHRCVAGSAETARALWALVGSGSSVARSVYACVAPDDPLFWLLRDRSHEEVKRVSWMLRVLDAPAAVAARGFPGALSAEIPLTITDEVRPGNAGTWRLTVDGGRGALTPAGGEADAVRLSARGLAALYAGVPMSRMRRSGLAEGDASADATLDVAFGGTPYMLDYF</sequence>
<dbReference type="SUPFAM" id="SSF55729">
    <property type="entry name" value="Acyl-CoA N-acyltransferases (Nat)"/>
    <property type="match status" value="1"/>
</dbReference>
<gene>
    <name evidence="2" type="ORF">GCM10010151_04450</name>
</gene>
<dbReference type="Pfam" id="PF13527">
    <property type="entry name" value="Acetyltransf_9"/>
    <property type="match status" value="1"/>
</dbReference>
<dbReference type="PROSITE" id="PS51186">
    <property type="entry name" value="GNAT"/>
    <property type="match status" value="1"/>
</dbReference>
<evidence type="ECO:0000313" key="2">
    <source>
        <dbReference type="EMBL" id="GAA0317695.1"/>
    </source>
</evidence>
<comment type="caution">
    <text evidence="2">The sequence shown here is derived from an EMBL/GenBank/DDBJ whole genome shotgun (WGS) entry which is preliminary data.</text>
</comment>
<dbReference type="Gene3D" id="3.40.630.30">
    <property type="match status" value="2"/>
</dbReference>
<protein>
    <recommendedName>
        <fullName evidence="1">N-acetyltransferase domain-containing protein</fullName>
    </recommendedName>
</protein>
<dbReference type="EMBL" id="BAAABM010000007">
    <property type="protein sequence ID" value="GAA0317695.1"/>
    <property type="molecule type" value="Genomic_DNA"/>
</dbReference>
<feature type="domain" description="N-acetyltransferase" evidence="1">
    <location>
        <begin position="1"/>
        <end position="145"/>
    </location>
</feature>
<organism evidence="2 3">
    <name type="scientific">Actinoallomurus spadix</name>
    <dbReference type="NCBI Taxonomy" id="79912"/>
    <lineage>
        <taxon>Bacteria</taxon>
        <taxon>Bacillati</taxon>
        <taxon>Actinomycetota</taxon>
        <taxon>Actinomycetes</taxon>
        <taxon>Streptosporangiales</taxon>
        <taxon>Thermomonosporaceae</taxon>
        <taxon>Actinoallomurus</taxon>
    </lineage>
</organism>
<dbReference type="PANTHER" id="PTHR37817">
    <property type="entry name" value="N-ACETYLTRANSFERASE EIS"/>
    <property type="match status" value="1"/>
</dbReference>
<dbReference type="Pfam" id="PF13530">
    <property type="entry name" value="SCP2_2"/>
    <property type="match status" value="1"/>
</dbReference>
<evidence type="ECO:0000259" key="1">
    <source>
        <dbReference type="PROSITE" id="PS51186"/>
    </source>
</evidence>
<dbReference type="Pfam" id="PF17668">
    <property type="entry name" value="Acetyltransf_17"/>
    <property type="match status" value="1"/>
</dbReference>
<dbReference type="RefSeq" id="WP_252800009.1">
    <property type="nucleotide sequence ID" value="NZ_BAAABM010000007.1"/>
</dbReference>
<dbReference type="InterPro" id="IPR000182">
    <property type="entry name" value="GNAT_dom"/>
</dbReference>
<dbReference type="InterPro" id="IPR016181">
    <property type="entry name" value="Acyl_CoA_acyltransferase"/>
</dbReference>
<dbReference type="InterPro" id="IPR041380">
    <property type="entry name" value="Acetyltransf_17"/>
</dbReference>